<dbReference type="Proteomes" id="UP000524387">
    <property type="component" value="Unassembled WGS sequence"/>
</dbReference>
<dbReference type="AlphaFoldDB" id="A0A823J6G2"/>
<accession>A0A823J6G2</accession>
<evidence type="ECO:0000256" key="1">
    <source>
        <dbReference type="SAM" id="Coils"/>
    </source>
</evidence>
<protein>
    <recommendedName>
        <fullName evidence="4">DUF2325 domain-containing protein</fullName>
    </recommendedName>
</protein>
<name>A0A823J6G2_LISMN</name>
<gene>
    <name evidence="2" type="ORF">CW895_14565</name>
</gene>
<organism evidence="2 3">
    <name type="scientific">Listeria monocytogenes</name>
    <dbReference type="NCBI Taxonomy" id="1639"/>
    <lineage>
        <taxon>Bacteria</taxon>
        <taxon>Bacillati</taxon>
        <taxon>Bacillota</taxon>
        <taxon>Bacilli</taxon>
        <taxon>Bacillales</taxon>
        <taxon>Listeriaceae</taxon>
        <taxon>Listeria</taxon>
    </lineage>
</organism>
<proteinExistence type="predicted"/>
<evidence type="ECO:0008006" key="4">
    <source>
        <dbReference type="Google" id="ProtNLM"/>
    </source>
</evidence>
<dbReference type="EMBL" id="AABEKN010000008">
    <property type="protein sequence ID" value="EAG9355015.1"/>
    <property type="molecule type" value="Genomic_DNA"/>
</dbReference>
<keyword evidence="1" id="KW-0175">Coiled coil</keyword>
<evidence type="ECO:0000313" key="3">
    <source>
        <dbReference type="Proteomes" id="UP000524387"/>
    </source>
</evidence>
<dbReference type="RefSeq" id="WP_003740261.1">
    <property type="nucleotide sequence ID" value="NZ_CP090058.1"/>
</dbReference>
<reference evidence="2 3" key="1">
    <citation type="submission" date="2019-04" db="EMBL/GenBank/DDBJ databases">
        <authorList>
            <consortium name="GenomeTrakr network: Whole genome sequencing for foodborne pathogen traceback"/>
        </authorList>
    </citation>
    <scope>NUCLEOTIDE SEQUENCE [LARGE SCALE GENOMIC DNA]</scope>
    <source>
        <strain evidence="2 3">CFSAN072502</strain>
    </source>
</reference>
<sequence>MDVTLFLVRALSTKIYEKDITVLFDNHALEAYQAAQKSPFWNSSGIRELPPDDEIRARKILGLVCLSMENNTIQDELTTIFFSKIGLLLKRYIIKEDSPEYYEIHLDEMRQQVNALPQRVVDYVLILLGNNGIDRDDTLGYVYELLQHWDSEGDVFSSLSEKDKLVAINLVKEYFPERKYTNYTDLIKVLYKQKGLSKEDISAFQYIFLSEQISTEEYGEQVDIKKDDLRRLFAIAVRNKLSNRMLPYFVLTGIESLIVAKSYNKLRNGLLKSDLELVEVKHQVQISNEQKMKRENQLLKQENKNLQDRIKFLEGEQHTWNKEELKAREETISILEQLLDRKVNELEAATKNDAVKETDAAVEISLEGLKIAVVGGYPKLNTDLKNEIPDLSIFSTVDRLNKSLQQFDFVFLLTSYASHAMKMKLDSLKIDYLYLANMTAARLVNEIKMLVQSKNS</sequence>
<feature type="coiled-coil region" evidence="1">
    <location>
        <begin position="289"/>
        <end position="352"/>
    </location>
</feature>
<evidence type="ECO:0000313" key="2">
    <source>
        <dbReference type="EMBL" id="EAG9355015.1"/>
    </source>
</evidence>
<comment type="caution">
    <text evidence="2">The sequence shown here is derived from an EMBL/GenBank/DDBJ whole genome shotgun (WGS) entry which is preliminary data.</text>
</comment>